<dbReference type="EC" id="2.7.11.1" evidence="1"/>
<feature type="compositionally biased region" description="Pro residues" evidence="8">
    <location>
        <begin position="295"/>
        <end position="304"/>
    </location>
</feature>
<evidence type="ECO:0000256" key="7">
    <source>
        <dbReference type="PROSITE-ProRule" id="PRU10141"/>
    </source>
</evidence>
<dbReference type="PROSITE" id="PS00108">
    <property type="entry name" value="PROTEIN_KINASE_ST"/>
    <property type="match status" value="1"/>
</dbReference>
<evidence type="ECO:0000256" key="5">
    <source>
        <dbReference type="ARBA" id="ARBA00022777"/>
    </source>
</evidence>
<reference evidence="11 12" key="1">
    <citation type="journal article" date="2019" name="Int. J. Syst. Evol. Microbiol.">
        <title>The Global Catalogue of Microorganisms (GCM) 10K type strain sequencing project: providing services to taxonomists for standard genome sequencing and annotation.</title>
        <authorList>
            <consortium name="The Broad Institute Genomics Platform"/>
            <consortium name="The Broad Institute Genome Sequencing Center for Infectious Disease"/>
            <person name="Wu L."/>
            <person name="Ma J."/>
        </authorList>
    </citation>
    <scope>NUCLEOTIDE SEQUENCE [LARGE SCALE GENOMIC DNA]</scope>
    <source>
        <strain evidence="11 12">JCM 14046</strain>
    </source>
</reference>
<feature type="domain" description="Protein kinase" evidence="10">
    <location>
        <begin position="27"/>
        <end position="285"/>
    </location>
</feature>
<gene>
    <name evidence="11" type="ORF">GCM10009737_06120</name>
</gene>
<keyword evidence="9" id="KW-0472">Membrane</keyword>
<dbReference type="Gene3D" id="1.10.510.10">
    <property type="entry name" value="Transferase(Phosphotransferase) domain 1"/>
    <property type="match status" value="1"/>
</dbReference>
<dbReference type="InterPro" id="IPR017441">
    <property type="entry name" value="Protein_kinase_ATP_BS"/>
</dbReference>
<dbReference type="RefSeq" id="WP_344003521.1">
    <property type="nucleotide sequence ID" value="NZ_BAAAMY010000001.1"/>
</dbReference>
<dbReference type="Proteomes" id="UP001501612">
    <property type="component" value="Unassembled WGS sequence"/>
</dbReference>
<feature type="compositionally biased region" description="Acidic residues" evidence="8">
    <location>
        <begin position="510"/>
        <end position="520"/>
    </location>
</feature>
<feature type="compositionally biased region" description="Low complexity" evidence="8">
    <location>
        <begin position="332"/>
        <end position="351"/>
    </location>
</feature>
<dbReference type="PROSITE" id="PS00107">
    <property type="entry name" value="PROTEIN_KINASE_ATP"/>
    <property type="match status" value="1"/>
</dbReference>
<dbReference type="InterPro" id="IPR008271">
    <property type="entry name" value="Ser/Thr_kinase_AS"/>
</dbReference>
<feature type="region of interest" description="Disordered" evidence="8">
    <location>
        <begin position="295"/>
        <end position="372"/>
    </location>
</feature>
<evidence type="ECO:0000256" key="9">
    <source>
        <dbReference type="SAM" id="Phobius"/>
    </source>
</evidence>
<dbReference type="PANTHER" id="PTHR43289">
    <property type="entry name" value="MITOGEN-ACTIVATED PROTEIN KINASE KINASE KINASE 20-RELATED"/>
    <property type="match status" value="1"/>
</dbReference>
<evidence type="ECO:0000256" key="3">
    <source>
        <dbReference type="ARBA" id="ARBA00022679"/>
    </source>
</evidence>
<keyword evidence="5" id="KW-0418">Kinase</keyword>
<feature type="binding site" evidence="7">
    <location>
        <position position="56"/>
    </location>
    <ligand>
        <name>ATP</name>
        <dbReference type="ChEBI" id="CHEBI:30616"/>
    </ligand>
</feature>
<dbReference type="EMBL" id="BAAAMY010000001">
    <property type="protein sequence ID" value="GAA1907993.1"/>
    <property type="molecule type" value="Genomic_DNA"/>
</dbReference>
<keyword evidence="9" id="KW-0812">Transmembrane</keyword>
<accession>A0ABN2P052</accession>
<organism evidence="11 12">
    <name type="scientific">Nocardioides lentus</name>
    <dbReference type="NCBI Taxonomy" id="338077"/>
    <lineage>
        <taxon>Bacteria</taxon>
        <taxon>Bacillati</taxon>
        <taxon>Actinomycetota</taxon>
        <taxon>Actinomycetes</taxon>
        <taxon>Propionibacteriales</taxon>
        <taxon>Nocardioidaceae</taxon>
        <taxon>Nocardioides</taxon>
    </lineage>
</organism>
<evidence type="ECO:0000256" key="4">
    <source>
        <dbReference type="ARBA" id="ARBA00022741"/>
    </source>
</evidence>
<keyword evidence="9" id="KW-1133">Transmembrane helix</keyword>
<dbReference type="SUPFAM" id="SSF56112">
    <property type="entry name" value="Protein kinase-like (PK-like)"/>
    <property type="match status" value="1"/>
</dbReference>
<evidence type="ECO:0000313" key="11">
    <source>
        <dbReference type="EMBL" id="GAA1907993.1"/>
    </source>
</evidence>
<dbReference type="PROSITE" id="PS50011">
    <property type="entry name" value="PROTEIN_KINASE_DOM"/>
    <property type="match status" value="1"/>
</dbReference>
<feature type="transmembrane region" description="Helical" evidence="9">
    <location>
        <begin position="377"/>
        <end position="397"/>
    </location>
</feature>
<dbReference type="InterPro" id="IPR000719">
    <property type="entry name" value="Prot_kinase_dom"/>
</dbReference>
<dbReference type="SMART" id="SM00220">
    <property type="entry name" value="S_TKc"/>
    <property type="match status" value="1"/>
</dbReference>
<evidence type="ECO:0000256" key="6">
    <source>
        <dbReference type="ARBA" id="ARBA00022840"/>
    </source>
</evidence>
<keyword evidence="3" id="KW-0808">Transferase</keyword>
<name>A0ABN2P052_9ACTN</name>
<dbReference type="PANTHER" id="PTHR43289:SF6">
    <property type="entry name" value="SERINE_THREONINE-PROTEIN KINASE NEKL-3"/>
    <property type="match status" value="1"/>
</dbReference>
<protein>
    <recommendedName>
        <fullName evidence="1">non-specific serine/threonine protein kinase</fullName>
        <ecNumber evidence="1">2.7.11.1</ecNumber>
    </recommendedName>
</protein>
<keyword evidence="2" id="KW-0723">Serine/threonine-protein kinase</keyword>
<dbReference type="InterPro" id="IPR011009">
    <property type="entry name" value="Kinase-like_dom_sf"/>
</dbReference>
<feature type="region of interest" description="Disordered" evidence="8">
    <location>
        <begin position="499"/>
        <end position="542"/>
    </location>
</feature>
<feature type="compositionally biased region" description="Low complexity" evidence="8">
    <location>
        <begin position="315"/>
        <end position="325"/>
    </location>
</feature>
<dbReference type="CDD" id="cd14014">
    <property type="entry name" value="STKc_PknB_like"/>
    <property type="match status" value="1"/>
</dbReference>
<evidence type="ECO:0000256" key="1">
    <source>
        <dbReference type="ARBA" id="ARBA00012513"/>
    </source>
</evidence>
<dbReference type="Pfam" id="PF00069">
    <property type="entry name" value="Pkinase"/>
    <property type="match status" value="1"/>
</dbReference>
<evidence type="ECO:0000256" key="8">
    <source>
        <dbReference type="SAM" id="MobiDB-lite"/>
    </source>
</evidence>
<sequence length="542" mass="55215">MSEPPDTGSAGERAGGVLGEGDVVGGFRIRRRLGAGGMGVVYAAWDESLHREVALKVLAPQLVDDEEFRTRFTREARTQARLDSAHVVAVHSYGEESGRLWIATQLVADGDLGHLLRTDGPPPTPVALDLVAQVAAGLADAHAGGLVHRDIKPGNVLVRRRDDGLRAYLADFGIARVADAELTRSGGAIGTPAYMAPELHLGAEAGVVTDVYSVGCLLWAVLTGHSPYGGPSEYRVIRDHVEAPVRQLAGSDPFTTTLNRTLARAMAKRPEDRHPDAPALRADLVRLARWAQSEPVPPVVPLGPPGGAGGPGPSWPSGARSPSGTPSGGPHSGPSSGPHSGPSSGPHSGPRSGPGSGPHSGAAGVAAGGGPRSRGPLVAVVVGAALVAVAIVVGVLLGRSGGDDDPVTATDPSASPSAGATSGTTPDGGPTVTPSEEASSGIGSGDDAADRRLAIDNLSTAIQDETPILPDSVCDCTAQRWVDAVGVPRLVEEGVLTEDLDYDPTTQTQDIDDDVNDAGEEAGRSCGEEYADDLTGAATPGR</sequence>
<keyword evidence="12" id="KW-1185">Reference proteome</keyword>
<evidence type="ECO:0000256" key="2">
    <source>
        <dbReference type="ARBA" id="ARBA00022527"/>
    </source>
</evidence>
<feature type="region of interest" description="Disordered" evidence="8">
    <location>
        <begin position="400"/>
        <end position="451"/>
    </location>
</feature>
<proteinExistence type="predicted"/>
<keyword evidence="4 7" id="KW-0547">Nucleotide-binding</keyword>
<evidence type="ECO:0000259" key="10">
    <source>
        <dbReference type="PROSITE" id="PS50011"/>
    </source>
</evidence>
<feature type="compositionally biased region" description="Low complexity" evidence="8">
    <location>
        <begin position="407"/>
        <end position="435"/>
    </location>
</feature>
<comment type="caution">
    <text evidence="11">The sequence shown here is derived from an EMBL/GenBank/DDBJ whole genome shotgun (WGS) entry which is preliminary data.</text>
</comment>
<evidence type="ECO:0000313" key="12">
    <source>
        <dbReference type="Proteomes" id="UP001501612"/>
    </source>
</evidence>
<keyword evidence="6 7" id="KW-0067">ATP-binding</keyword>
<dbReference type="Gene3D" id="3.30.200.20">
    <property type="entry name" value="Phosphorylase Kinase, domain 1"/>
    <property type="match status" value="1"/>
</dbReference>